<gene>
    <name evidence="3" type="ORF">QVD17_30383</name>
</gene>
<dbReference type="InterPro" id="IPR000504">
    <property type="entry name" value="RRM_dom"/>
</dbReference>
<reference evidence="3" key="1">
    <citation type="journal article" date="2023" name="bioRxiv">
        <title>Improved chromosome-level genome assembly for marigold (Tagetes erecta).</title>
        <authorList>
            <person name="Jiang F."/>
            <person name="Yuan L."/>
            <person name="Wang S."/>
            <person name="Wang H."/>
            <person name="Xu D."/>
            <person name="Wang A."/>
            <person name="Fan W."/>
        </authorList>
    </citation>
    <scope>NUCLEOTIDE SEQUENCE</scope>
    <source>
        <strain evidence="3">WSJ</strain>
        <tissue evidence="3">Leaf</tissue>
    </source>
</reference>
<dbReference type="SMART" id="SM00360">
    <property type="entry name" value="RRM"/>
    <property type="match status" value="1"/>
</dbReference>
<name>A0AAD8NM68_TARER</name>
<feature type="domain" description="RRM" evidence="2">
    <location>
        <begin position="16"/>
        <end position="93"/>
    </location>
</feature>
<dbReference type="SUPFAM" id="SSF54928">
    <property type="entry name" value="RNA-binding domain, RBD"/>
    <property type="match status" value="1"/>
</dbReference>
<dbReference type="EMBL" id="JAUHHV010000008">
    <property type="protein sequence ID" value="KAK1414634.1"/>
    <property type="molecule type" value="Genomic_DNA"/>
</dbReference>
<evidence type="ECO:0000313" key="4">
    <source>
        <dbReference type="Proteomes" id="UP001229421"/>
    </source>
</evidence>
<evidence type="ECO:0000313" key="3">
    <source>
        <dbReference type="EMBL" id="KAK1414634.1"/>
    </source>
</evidence>
<keyword evidence="1" id="KW-0694">RNA-binding</keyword>
<dbReference type="Gene3D" id="3.30.70.330">
    <property type="match status" value="1"/>
</dbReference>
<dbReference type="CDD" id="cd00590">
    <property type="entry name" value="RRM_SF"/>
    <property type="match status" value="1"/>
</dbReference>
<proteinExistence type="predicted"/>
<dbReference type="InterPro" id="IPR012677">
    <property type="entry name" value="Nucleotide-bd_a/b_plait_sf"/>
</dbReference>
<sequence>MEAAKGKEWLPKIPMTSFFVSNIPDGIFEPKLKELFKPFGELAHFYLAKKKDRSKSNFGFTRYYNVADKEKMVNSMKNLTIAGAVLVVYVALQDKWGIETSYSLPSHQTHATMYQAKPSTQMPINNSRYVSTSSSFKDILKKLVYLQ</sequence>
<dbReference type="Pfam" id="PF00076">
    <property type="entry name" value="RRM_1"/>
    <property type="match status" value="1"/>
</dbReference>
<dbReference type="AlphaFoldDB" id="A0AAD8NM68"/>
<organism evidence="3 4">
    <name type="scientific">Tagetes erecta</name>
    <name type="common">African marigold</name>
    <dbReference type="NCBI Taxonomy" id="13708"/>
    <lineage>
        <taxon>Eukaryota</taxon>
        <taxon>Viridiplantae</taxon>
        <taxon>Streptophyta</taxon>
        <taxon>Embryophyta</taxon>
        <taxon>Tracheophyta</taxon>
        <taxon>Spermatophyta</taxon>
        <taxon>Magnoliopsida</taxon>
        <taxon>eudicotyledons</taxon>
        <taxon>Gunneridae</taxon>
        <taxon>Pentapetalae</taxon>
        <taxon>asterids</taxon>
        <taxon>campanulids</taxon>
        <taxon>Asterales</taxon>
        <taxon>Asteraceae</taxon>
        <taxon>Asteroideae</taxon>
        <taxon>Heliantheae alliance</taxon>
        <taxon>Tageteae</taxon>
        <taxon>Tagetes</taxon>
    </lineage>
</organism>
<dbReference type="Proteomes" id="UP001229421">
    <property type="component" value="Unassembled WGS sequence"/>
</dbReference>
<dbReference type="PROSITE" id="PS50102">
    <property type="entry name" value="RRM"/>
    <property type="match status" value="1"/>
</dbReference>
<keyword evidence="4" id="KW-1185">Reference proteome</keyword>
<dbReference type="GO" id="GO:0003723">
    <property type="term" value="F:RNA binding"/>
    <property type="evidence" value="ECO:0007669"/>
    <property type="project" value="UniProtKB-UniRule"/>
</dbReference>
<accession>A0AAD8NM68</accession>
<evidence type="ECO:0000259" key="2">
    <source>
        <dbReference type="PROSITE" id="PS50102"/>
    </source>
</evidence>
<dbReference type="InterPro" id="IPR035979">
    <property type="entry name" value="RBD_domain_sf"/>
</dbReference>
<protein>
    <recommendedName>
        <fullName evidence="2">RRM domain-containing protein</fullName>
    </recommendedName>
</protein>
<evidence type="ECO:0000256" key="1">
    <source>
        <dbReference type="PROSITE-ProRule" id="PRU00176"/>
    </source>
</evidence>
<comment type="caution">
    <text evidence="3">The sequence shown here is derived from an EMBL/GenBank/DDBJ whole genome shotgun (WGS) entry which is preliminary data.</text>
</comment>